<dbReference type="AlphaFoldDB" id="A0A2P2P2T3"/>
<name>A0A2P2P2T3_RHIMU</name>
<protein>
    <submittedName>
        <fullName evidence="1">Uncharacterized protein</fullName>
    </submittedName>
</protein>
<sequence>MVDVLICLDYIFLAVGRLPSMLCWRL</sequence>
<organism evidence="1">
    <name type="scientific">Rhizophora mucronata</name>
    <name type="common">Asiatic mangrove</name>
    <dbReference type="NCBI Taxonomy" id="61149"/>
    <lineage>
        <taxon>Eukaryota</taxon>
        <taxon>Viridiplantae</taxon>
        <taxon>Streptophyta</taxon>
        <taxon>Embryophyta</taxon>
        <taxon>Tracheophyta</taxon>
        <taxon>Spermatophyta</taxon>
        <taxon>Magnoliopsida</taxon>
        <taxon>eudicotyledons</taxon>
        <taxon>Gunneridae</taxon>
        <taxon>Pentapetalae</taxon>
        <taxon>rosids</taxon>
        <taxon>fabids</taxon>
        <taxon>Malpighiales</taxon>
        <taxon>Rhizophoraceae</taxon>
        <taxon>Rhizophora</taxon>
    </lineage>
</organism>
<proteinExistence type="predicted"/>
<evidence type="ECO:0000313" key="1">
    <source>
        <dbReference type="EMBL" id="MBX49058.1"/>
    </source>
</evidence>
<accession>A0A2P2P2T3</accession>
<dbReference type="EMBL" id="GGEC01068574">
    <property type="protein sequence ID" value="MBX49058.1"/>
    <property type="molecule type" value="Transcribed_RNA"/>
</dbReference>
<reference evidence="1" key="1">
    <citation type="submission" date="2018-02" db="EMBL/GenBank/DDBJ databases">
        <title>Rhizophora mucronata_Transcriptome.</title>
        <authorList>
            <person name="Meera S.P."/>
            <person name="Sreeshan A."/>
            <person name="Augustine A."/>
        </authorList>
    </citation>
    <scope>NUCLEOTIDE SEQUENCE</scope>
    <source>
        <tissue evidence="1">Leaf</tissue>
    </source>
</reference>